<reference evidence="3 4" key="1">
    <citation type="journal article" date="2023" name="Nucleic Acids Res.">
        <title>The hologenome of Daphnia magna reveals possible DNA methylation and microbiome-mediated evolution of the host genome.</title>
        <authorList>
            <person name="Chaturvedi A."/>
            <person name="Li X."/>
            <person name="Dhandapani V."/>
            <person name="Marshall H."/>
            <person name="Kissane S."/>
            <person name="Cuenca-Cambronero M."/>
            <person name="Asole G."/>
            <person name="Calvet F."/>
            <person name="Ruiz-Romero M."/>
            <person name="Marangio P."/>
            <person name="Guigo R."/>
            <person name="Rago D."/>
            <person name="Mirbahai L."/>
            <person name="Eastwood N."/>
            <person name="Colbourne J.K."/>
            <person name="Zhou J."/>
            <person name="Mallon E."/>
            <person name="Orsini L."/>
        </authorList>
    </citation>
    <scope>NUCLEOTIDE SEQUENCE [LARGE SCALE GENOMIC DNA]</scope>
    <source>
        <strain evidence="3">LRV0_1</strain>
    </source>
</reference>
<protein>
    <recommendedName>
        <fullName evidence="2">Integrase p58-like C-terminal domain-containing protein</fullName>
    </recommendedName>
</protein>
<comment type="caution">
    <text evidence="3">The sequence shown here is derived from an EMBL/GenBank/DDBJ whole genome shotgun (WGS) entry which is preliminary data.</text>
</comment>
<feature type="compositionally biased region" description="Basic and acidic residues" evidence="1">
    <location>
        <begin position="66"/>
        <end position="75"/>
    </location>
</feature>
<feature type="compositionally biased region" description="Polar residues" evidence="1">
    <location>
        <begin position="183"/>
        <end position="195"/>
    </location>
</feature>
<organism evidence="3 4">
    <name type="scientific">Daphnia magna</name>
    <dbReference type="NCBI Taxonomy" id="35525"/>
    <lineage>
        <taxon>Eukaryota</taxon>
        <taxon>Metazoa</taxon>
        <taxon>Ecdysozoa</taxon>
        <taxon>Arthropoda</taxon>
        <taxon>Crustacea</taxon>
        <taxon>Branchiopoda</taxon>
        <taxon>Diplostraca</taxon>
        <taxon>Cladocera</taxon>
        <taxon>Anomopoda</taxon>
        <taxon>Daphniidae</taxon>
        <taxon>Daphnia</taxon>
    </lineage>
</organism>
<dbReference type="InterPro" id="IPR054465">
    <property type="entry name" value="Integrase_p58-like_C"/>
</dbReference>
<feature type="domain" description="Integrase p58-like C-terminal" evidence="2">
    <location>
        <begin position="93"/>
        <end position="118"/>
    </location>
</feature>
<keyword evidence="4" id="KW-1185">Reference proteome</keyword>
<evidence type="ECO:0000313" key="4">
    <source>
        <dbReference type="Proteomes" id="UP001234178"/>
    </source>
</evidence>
<feature type="region of interest" description="Disordered" evidence="1">
    <location>
        <begin position="237"/>
        <end position="256"/>
    </location>
</feature>
<proteinExistence type="predicted"/>
<feature type="region of interest" description="Disordered" evidence="1">
    <location>
        <begin position="66"/>
        <end position="92"/>
    </location>
</feature>
<evidence type="ECO:0000256" key="1">
    <source>
        <dbReference type="SAM" id="MobiDB-lite"/>
    </source>
</evidence>
<sequence length="256" mass="29418">MHGRHPILPVDTIFGATPDPHQLVPVEAGGPDKYEIWMFGNLKRAFAEVYDRSQWTLRKYNQHYDTHHREGDKFHPTQQKSRTQRKTTPPLAQITPLNYEVQLNNSKKTKVVHVERLKSFVDLTQPAPNADGEAQSTDRVGSEGTINDVSKDGYTPVDPQQQPEGPAHPRKQLTEKKVRFTTPPKSRSNPPQKRTNPLPVRRPTRTDDTHYACAKNDLHWRRHSYTVWYYTGSTHIPGRDKSTSDLKNQPPGGRWH</sequence>
<name>A0ABQ9ZKX2_9CRUS</name>
<accession>A0ABQ9ZKX2</accession>
<dbReference type="Proteomes" id="UP001234178">
    <property type="component" value="Unassembled WGS sequence"/>
</dbReference>
<gene>
    <name evidence="3" type="ORF">OUZ56_026087</name>
</gene>
<evidence type="ECO:0000313" key="3">
    <source>
        <dbReference type="EMBL" id="KAK4013533.1"/>
    </source>
</evidence>
<evidence type="ECO:0000259" key="2">
    <source>
        <dbReference type="Pfam" id="PF22938"/>
    </source>
</evidence>
<feature type="compositionally biased region" description="Polar residues" evidence="1">
    <location>
        <begin position="134"/>
        <end position="148"/>
    </location>
</feature>
<dbReference type="Pfam" id="PF22938">
    <property type="entry name" value="Integrase_p58_C"/>
    <property type="match status" value="1"/>
</dbReference>
<dbReference type="EMBL" id="JAOYFB010000004">
    <property type="protein sequence ID" value="KAK4013533.1"/>
    <property type="molecule type" value="Genomic_DNA"/>
</dbReference>
<feature type="region of interest" description="Disordered" evidence="1">
    <location>
        <begin position="123"/>
        <end position="208"/>
    </location>
</feature>